<protein>
    <submittedName>
        <fullName evidence="2">Uncharacterized protein</fullName>
    </submittedName>
</protein>
<feature type="transmembrane region" description="Helical" evidence="1">
    <location>
        <begin position="90"/>
        <end position="111"/>
    </location>
</feature>
<proteinExistence type="predicted"/>
<dbReference type="Proteomes" id="UP000034736">
    <property type="component" value="Unassembled WGS sequence"/>
</dbReference>
<reference evidence="2 3" key="1">
    <citation type="journal article" date="2015" name="Nature">
        <title>rRNA introns, odd ribosomes, and small enigmatic genomes across a large radiation of phyla.</title>
        <authorList>
            <person name="Brown C.T."/>
            <person name="Hug L.A."/>
            <person name="Thomas B.C."/>
            <person name="Sharon I."/>
            <person name="Castelle C.J."/>
            <person name="Singh A."/>
            <person name="Wilkins M.J."/>
            <person name="Williams K.H."/>
            <person name="Banfield J.F."/>
        </authorList>
    </citation>
    <scope>NUCLEOTIDE SEQUENCE [LARGE SCALE GENOMIC DNA]</scope>
</reference>
<evidence type="ECO:0000256" key="1">
    <source>
        <dbReference type="SAM" id="Phobius"/>
    </source>
</evidence>
<dbReference type="InterPro" id="IPR007404">
    <property type="entry name" value="YdjM-like"/>
</dbReference>
<dbReference type="AlphaFoldDB" id="A0A0G1JC78"/>
<name>A0A0G1JC78_9BACT</name>
<gene>
    <name evidence="2" type="ORF">UW30_C0006G0019</name>
</gene>
<feature type="transmembrane region" description="Helical" evidence="1">
    <location>
        <begin position="118"/>
        <end position="137"/>
    </location>
</feature>
<evidence type="ECO:0000313" key="2">
    <source>
        <dbReference type="EMBL" id="KKT41592.1"/>
    </source>
</evidence>
<feature type="transmembrane region" description="Helical" evidence="1">
    <location>
        <begin position="157"/>
        <end position="175"/>
    </location>
</feature>
<keyword evidence="1" id="KW-0472">Membrane</keyword>
<dbReference type="EMBL" id="LCHU01000006">
    <property type="protein sequence ID" value="KKT41592.1"/>
    <property type="molecule type" value="Genomic_DNA"/>
</dbReference>
<sequence>MDIFAHGLWTGAAYKALNNKRAFAEKNKLSIKWAVFWGVFPDLFAFTVPFAIIFYNIFFGSLNFSDFPKPDNTEPPGATGLLVMSIAQRLYNVSHSLVIFAVVFLIVYFIFRRMPVEMLGWAFHIFIDIPTHTYEFFPTPVFWPIFGWKFSGISWGEPWFMALNYGGLAIVYFWLNKGVFHRWRRNEDGAVL</sequence>
<keyword evidence="1" id="KW-0812">Transmembrane</keyword>
<organism evidence="2 3">
    <name type="scientific">Candidatus Giovannonibacteria bacterium GW2011_GWA2_44_13b</name>
    <dbReference type="NCBI Taxonomy" id="1618647"/>
    <lineage>
        <taxon>Bacteria</taxon>
        <taxon>Candidatus Giovannoniibacteriota</taxon>
    </lineage>
</organism>
<dbReference type="STRING" id="1618647.UW30_C0006G0019"/>
<feature type="transmembrane region" description="Helical" evidence="1">
    <location>
        <begin position="34"/>
        <end position="58"/>
    </location>
</feature>
<keyword evidence="1" id="KW-1133">Transmembrane helix</keyword>
<dbReference type="Pfam" id="PF04307">
    <property type="entry name" value="YdjM"/>
    <property type="match status" value="1"/>
</dbReference>
<accession>A0A0G1JC78</accession>
<comment type="caution">
    <text evidence="2">The sequence shown here is derived from an EMBL/GenBank/DDBJ whole genome shotgun (WGS) entry which is preliminary data.</text>
</comment>
<evidence type="ECO:0000313" key="3">
    <source>
        <dbReference type="Proteomes" id="UP000034736"/>
    </source>
</evidence>